<organism evidence="1">
    <name type="scientific">Enterobacter asburiae</name>
    <dbReference type="NCBI Taxonomy" id="61645"/>
    <lineage>
        <taxon>Bacteria</taxon>
        <taxon>Pseudomonadati</taxon>
        <taxon>Pseudomonadota</taxon>
        <taxon>Gammaproteobacteria</taxon>
        <taxon>Enterobacterales</taxon>
        <taxon>Enterobacteriaceae</taxon>
        <taxon>Enterobacter</taxon>
        <taxon>Enterobacter cloacae complex</taxon>
    </lineage>
</organism>
<dbReference type="EMBL" id="AP019533">
    <property type="protein sequence ID" value="BBI96309.1"/>
    <property type="molecule type" value="Genomic_DNA"/>
</dbReference>
<proteinExistence type="predicted"/>
<accession>A0A455VS67</accession>
<sequence>MTFPGQFSKDIPDYELARSLGLASGGDINFTALADQLDCSRNFSQVGIIYSDGARQWLVRPSRRIATPNESSVSHVVITKVNASSSNPLQATTTTIQSPSLATEIGSTAISCGAAILTVVLAAGAGMAIPLTAGSSGAVAAVIVAGGVATGIQCANGLGRLSLIAMNHNDYVAWMDSQEWYTATNTALDAISLAGAAAGLKSAVLTYRLLNRSTSESLLSLLQKMSRADRTRLTEEIIRIRNPGISNSGVKAAMKAGVYPKRYPSEALQLLLQRELLNAISNSSAFVGSAISGTIRNPQNITQSGKYVFGLIQSFSFTGSY</sequence>
<gene>
    <name evidence="1" type="ORF">MRY18106EAS_28410</name>
</gene>
<reference evidence="1" key="1">
    <citation type="submission" date="2019-03" db="EMBL/GenBank/DDBJ databases">
        <title>Complete genome sequences of Enterobacter asburiae str. MRY18-106 isolated from a patient in Japan.</title>
        <authorList>
            <person name="Sekizuka T."/>
            <person name="Matsui M."/>
            <person name="Takara T."/>
            <person name="Uechi A."/>
            <person name="Harakuni M."/>
            <person name="Kimura T."/>
            <person name="Suzuki S."/>
            <person name="Kuroda M."/>
        </authorList>
    </citation>
    <scope>NUCLEOTIDE SEQUENCE</scope>
    <source>
        <strain evidence="1">MRY18-106</strain>
    </source>
</reference>
<protein>
    <submittedName>
        <fullName evidence="1">Uncharacterized protein</fullName>
    </submittedName>
</protein>
<name>A0A455VS67_ENTAS</name>
<dbReference type="AlphaFoldDB" id="A0A455VS67"/>
<evidence type="ECO:0000313" key="1">
    <source>
        <dbReference type="EMBL" id="BBI96309.1"/>
    </source>
</evidence>